<dbReference type="InterPro" id="IPR032812">
    <property type="entry name" value="SbsA_Ig"/>
</dbReference>
<dbReference type="PANTHER" id="PTHR33490">
    <property type="entry name" value="BLR5614 PROTEIN-RELATED"/>
    <property type="match status" value="1"/>
</dbReference>
<dbReference type="Gene3D" id="3.20.20.80">
    <property type="entry name" value="Glycosidases"/>
    <property type="match status" value="1"/>
</dbReference>
<accession>F6D6W2</accession>
<dbReference type="InterPro" id="IPR017853">
    <property type="entry name" value="GH"/>
</dbReference>
<keyword evidence="1" id="KW-0732">Signal</keyword>
<dbReference type="Pfam" id="PF13200">
    <property type="entry name" value="DUF4015"/>
    <property type="match status" value="1"/>
</dbReference>
<dbReference type="Pfam" id="PF13205">
    <property type="entry name" value="Big_5"/>
    <property type="match status" value="4"/>
</dbReference>
<dbReference type="SMART" id="SM00460">
    <property type="entry name" value="TGc"/>
    <property type="match status" value="1"/>
</dbReference>
<dbReference type="eggNOG" id="arCOG02165">
    <property type="taxonomic scope" value="Archaea"/>
</dbReference>
<dbReference type="InterPro" id="IPR025275">
    <property type="entry name" value="DUF4015"/>
</dbReference>
<feature type="domain" description="Transglutaminase-like" evidence="3">
    <location>
        <begin position="858"/>
        <end position="919"/>
    </location>
</feature>
<gene>
    <name evidence="4" type="ordered locus">MSWAN_1991</name>
</gene>
<dbReference type="GeneID" id="25394805"/>
<dbReference type="InterPro" id="IPR038765">
    <property type="entry name" value="Papain-like_cys_pep_sf"/>
</dbReference>
<dbReference type="InterPro" id="IPR002931">
    <property type="entry name" value="Transglutaminase-like"/>
</dbReference>
<evidence type="ECO:0000256" key="2">
    <source>
        <dbReference type="SAM" id="MobiDB-lite"/>
    </source>
</evidence>
<sequence length="946" mass="99786">MLLLLALSVNCTYANVDSNDTVANLTNTTAIQVLTDNSTLNGTNTSNNTPTTSNNSVSNGTSDGIIKTNATNAGNTTSANTKNTTSTNTGNITNTVTNQVNNENSVNSAAAAGEIDYSNVHGIWVATGDALSLNVNELLNANITDVFVKSNIYSTPTYQTVLSSVLAQLNGTGIGVHAWITCFKDASGNWIDPQSSTGQSHEAEVIAAIENIVKNYDVAGIHLDYIRYSGVESKNQAAYQNNETAATNAVTSFVERVYSAVKAIKQDVAVSAAVMPEGSVNAKYYGQDYSALAQYLDFMVAMVYKGNYNATSAWVGTTTAYIVAHANGTPVVTGLQTYKNDTDTTPLSASELINDTQVAIGNGSSGYALFRYGLIDENFYNEVAKLTVTAVDPVNNAVSIAVDKVITVTFSKPIQNGTGWIELVTSSGTVMPSSWSISGSTLTVTPSSVLSYGVKYLLLIHTGSVTDLAGNNIAGYVSRFTTSTDSTAPTVKTVDPANNAVNVAADKVINVTFSEAIKAGTGWIELVTSNGTSVPSTWSTNGNVLTVTASNTLSKGVKYLLLIHTGSVTDLAGNKVAGYVSRFTADTAAPTVKAVYSVNNAVDTVINVTFSETIKAGTGWIELVTSDGTVVPSTWSTNGNVLTVTASNTLSKGVKYLLLIHTGSVTDLAGNNVAGYVSHFTVDTVSPTVKTVDPTNNAVNVAVNKVIKVTFSETIKAGTGWIELQNSNGTLIPITWSVSGNVLTVAPNSTLSSGVKYLLLIHTGSVTDLAGNNVAGYVSRFTTVSQSTSTIPAALLPYLQETKNCQSTNAQIIALSKSIIANAGATTTYAKAMAIFNWVRNNIDYSFYYNTKYGAVGTLNAKTGNCVDTTHLLIALERAAGIPARYVHGYCKFSSGSWYGHVWAQIYVDGKWYAADAISYRNTFGVINNWNTATAKIYGTYATLSF</sequence>
<dbReference type="KEGG" id="mew:MSWAN_1991"/>
<dbReference type="RefSeq" id="WP_013826499.1">
    <property type="nucleotide sequence ID" value="NC_015574.1"/>
</dbReference>
<dbReference type="HOGENOM" id="CLU_317764_0_0_2"/>
<evidence type="ECO:0000259" key="3">
    <source>
        <dbReference type="SMART" id="SM00460"/>
    </source>
</evidence>
<dbReference type="Gene3D" id="3.10.620.30">
    <property type="match status" value="1"/>
</dbReference>
<feature type="region of interest" description="Disordered" evidence="2">
    <location>
        <begin position="70"/>
        <end position="89"/>
    </location>
</feature>
<keyword evidence="5" id="KW-1185">Reference proteome</keyword>
<dbReference type="Proteomes" id="UP000009231">
    <property type="component" value="Chromosome"/>
</dbReference>
<evidence type="ECO:0000256" key="1">
    <source>
        <dbReference type="ARBA" id="ARBA00022729"/>
    </source>
</evidence>
<dbReference type="SUPFAM" id="SSF54001">
    <property type="entry name" value="Cysteine proteinases"/>
    <property type="match status" value="1"/>
</dbReference>
<dbReference type="InterPro" id="IPR014755">
    <property type="entry name" value="Cu-Rt/internalin_Ig-like"/>
</dbReference>
<evidence type="ECO:0000313" key="5">
    <source>
        <dbReference type="Proteomes" id="UP000009231"/>
    </source>
</evidence>
<dbReference type="Gene3D" id="2.60.40.1220">
    <property type="match status" value="3"/>
</dbReference>
<protein>
    <submittedName>
        <fullName evidence="4">Transglutaminase domain-containing protein</fullName>
    </submittedName>
</protein>
<proteinExistence type="predicted"/>
<dbReference type="PANTHER" id="PTHR33490:SF3">
    <property type="entry name" value="CONSERVED INTEGRAL MEMBRANE PROTEIN"/>
    <property type="match status" value="1"/>
</dbReference>
<evidence type="ECO:0000313" key="4">
    <source>
        <dbReference type="EMBL" id="AEG19000.1"/>
    </source>
</evidence>
<feature type="region of interest" description="Disordered" evidence="2">
    <location>
        <begin position="38"/>
        <end position="64"/>
    </location>
</feature>
<dbReference type="SUPFAM" id="SSF51445">
    <property type="entry name" value="(Trans)glycosidases"/>
    <property type="match status" value="1"/>
</dbReference>
<name>F6D6W2_METPW</name>
<dbReference type="EMBL" id="CP002772">
    <property type="protein sequence ID" value="AEG19000.1"/>
    <property type="molecule type" value="Genomic_DNA"/>
</dbReference>
<dbReference type="AlphaFoldDB" id="F6D6W2"/>
<reference evidence="4 5" key="1">
    <citation type="journal article" date="2014" name="Int. J. Syst. Evol. Microbiol.">
        <title>Methanobacterium paludis sp. nov. and a novel strain of Methanobacterium lacus isolated from northern peatlands.</title>
        <authorList>
            <person name="Cadillo-Quiroz H."/>
            <person name="Brauer S.L."/>
            <person name="Goodson N."/>
            <person name="Yavitt J.B."/>
            <person name="Zinder S.H."/>
        </authorList>
    </citation>
    <scope>NUCLEOTIDE SEQUENCE [LARGE SCALE GENOMIC DNA]</scope>
    <source>
        <strain evidence="5">DSM 25820 / JCM 18151 / SWAN1</strain>
    </source>
</reference>
<dbReference type="Pfam" id="PF01841">
    <property type="entry name" value="Transglut_core"/>
    <property type="match status" value="1"/>
</dbReference>
<organism evidence="4 5">
    <name type="scientific">Methanobacterium paludis (strain DSM 25820 / JCM 18151 / SWAN1)</name>
    <dbReference type="NCBI Taxonomy" id="868131"/>
    <lineage>
        <taxon>Archaea</taxon>
        <taxon>Methanobacteriati</taxon>
        <taxon>Methanobacteriota</taxon>
        <taxon>Methanomada group</taxon>
        <taxon>Methanobacteria</taxon>
        <taxon>Methanobacteriales</taxon>
        <taxon>Methanobacteriaceae</taxon>
        <taxon>Methanobacterium</taxon>
    </lineage>
</organism>
<dbReference type="STRING" id="868131.MSWAN_1991"/>